<dbReference type="Proteomes" id="UP000749646">
    <property type="component" value="Unassembled WGS sequence"/>
</dbReference>
<dbReference type="GO" id="GO:0006364">
    <property type="term" value="P:rRNA processing"/>
    <property type="evidence" value="ECO:0007669"/>
    <property type="project" value="InterPro"/>
</dbReference>
<dbReference type="GO" id="GO:0008168">
    <property type="term" value="F:methyltransferase activity"/>
    <property type="evidence" value="ECO:0007669"/>
    <property type="project" value="UniProtKB-KW"/>
</dbReference>
<dbReference type="GO" id="GO:0032259">
    <property type="term" value="P:methylation"/>
    <property type="evidence" value="ECO:0007669"/>
    <property type="project" value="UniProtKB-KW"/>
</dbReference>
<dbReference type="EMBL" id="JAAAHW010001958">
    <property type="protein sequence ID" value="KAF9993073.1"/>
    <property type="molecule type" value="Genomic_DNA"/>
</dbReference>
<feature type="compositionally biased region" description="Acidic residues" evidence="1">
    <location>
        <begin position="74"/>
        <end position="102"/>
    </location>
</feature>
<dbReference type="InterPro" id="IPR012920">
    <property type="entry name" value="rRNA_MeTfrase_SPB1-like_C"/>
</dbReference>
<keyword evidence="4" id="KW-1185">Reference proteome</keyword>
<feature type="region of interest" description="Disordered" evidence="1">
    <location>
        <begin position="1"/>
        <end position="123"/>
    </location>
</feature>
<keyword evidence="3" id="KW-0489">Methyltransferase</keyword>
<dbReference type="Pfam" id="PF07780">
    <property type="entry name" value="Spb1_C"/>
    <property type="match status" value="1"/>
</dbReference>
<gene>
    <name evidence="3" type="primary">SPB1_7</name>
    <name evidence="3" type="ORF">BGZ65_011461</name>
</gene>
<proteinExistence type="predicted"/>
<organism evidence="3 4">
    <name type="scientific">Modicella reniformis</name>
    <dbReference type="NCBI Taxonomy" id="1440133"/>
    <lineage>
        <taxon>Eukaryota</taxon>
        <taxon>Fungi</taxon>
        <taxon>Fungi incertae sedis</taxon>
        <taxon>Mucoromycota</taxon>
        <taxon>Mortierellomycotina</taxon>
        <taxon>Mortierellomycetes</taxon>
        <taxon>Mortierellales</taxon>
        <taxon>Mortierellaceae</taxon>
        <taxon>Modicella</taxon>
    </lineage>
</organism>
<sequence length="226" mass="25383">MDGTAPQNDDTSDSDTDSDTAAKDDNGRSIATNGKKTVKKNSKNSLLVGPDVPEQVELRKKTASGLDMFKTLVDEDDDEGDEEEEADDESNDGEEDEDEDVDVNEKDEKDHLGNDMDSDEEIRQLNMNRRTIKRKATEAALEDQDVQDDDIEMVPVNKKFEDGEIWDEKADEEDSRKRKQIIEYSLITADAMTPAQSLVNKTTTKSELIDQEFIKKEFADKDGLPA</sequence>
<feature type="domain" description="Ribosomal RNA methyltransferase SPB1-like C-terminal" evidence="2">
    <location>
        <begin position="145"/>
        <end position="225"/>
    </location>
</feature>
<evidence type="ECO:0000259" key="2">
    <source>
        <dbReference type="Pfam" id="PF07780"/>
    </source>
</evidence>
<evidence type="ECO:0000313" key="3">
    <source>
        <dbReference type="EMBL" id="KAF9993073.1"/>
    </source>
</evidence>
<name>A0A9P6MDJ9_9FUNG</name>
<evidence type="ECO:0000313" key="4">
    <source>
        <dbReference type="Proteomes" id="UP000749646"/>
    </source>
</evidence>
<reference evidence="3" key="1">
    <citation type="journal article" date="2020" name="Fungal Divers.">
        <title>Resolving the Mortierellaceae phylogeny through synthesis of multi-gene phylogenetics and phylogenomics.</title>
        <authorList>
            <person name="Vandepol N."/>
            <person name="Liber J."/>
            <person name="Desiro A."/>
            <person name="Na H."/>
            <person name="Kennedy M."/>
            <person name="Barry K."/>
            <person name="Grigoriev I.V."/>
            <person name="Miller A.N."/>
            <person name="O'Donnell K."/>
            <person name="Stajich J.E."/>
            <person name="Bonito G."/>
        </authorList>
    </citation>
    <scope>NUCLEOTIDE SEQUENCE</scope>
    <source>
        <strain evidence="3">MES-2147</strain>
    </source>
</reference>
<evidence type="ECO:0000256" key="1">
    <source>
        <dbReference type="SAM" id="MobiDB-lite"/>
    </source>
</evidence>
<accession>A0A9P6MDJ9</accession>
<dbReference type="AlphaFoldDB" id="A0A9P6MDJ9"/>
<comment type="caution">
    <text evidence="3">The sequence shown here is derived from an EMBL/GenBank/DDBJ whole genome shotgun (WGS) entry which is preliminary data.</text>
</comment>
<keyword evidence="3" id="KW-0808">Transferase</keyword>
<protein>
    <submittedName>
        <fullName evidence="3">AdoMet-dependent rRNA methyltransferase spb1</fullName>
    </submittedName>
</protein>
<feature type="compositionally biased region" description="Basic and acidic residues" evidence="1">
    <location>
        <begin position="103"/>
        <end position="114"/>
    </location>
</feature>
<dbReference type="GO" id="GO:0005634">
    <property type="term" value="C:nucleus"/>
    <property type="evidence" value="ECO:0007669"/>
    <property type="project" value="InterPro"/>
</dbReference>